<dbReference type="AlphaFoldDB" id="A0A1I4YJ81"/>
<dbReference type="STRING" id="1005928.SAMN04487859_101249"/>
<gene>
    <name evidence="2" type="ORF">SAMN04487859_101249</name>
</gene>
<evidence type="ECO:0000313" key="3">
    <source>
        <dbReference type="Proteomes" id="UP000198599"/>
    </source>
</evidence>
<name>A0A1I4YJ81_9RHOB</name>
<sequence length="48" mass="5722">MIKFREWWLYSPGALGWFYLLLWEKPSFRSYRMSAVSPYFSGLAVDAP</sequence>
<evidence type="ECO:0000313" key="2">
    <source>
        <dbReference type="EMBL" id="SFN37670.1"/>
    </source>
</evidence>
<proteinExistence type="predicted"/>
<evidence type="ECO:0000256" key="1">
    <source>
        <dbReference type="SAM" id="Phobius"/>
    </source>
</evidence>
<keyword evidence="3" id="KW-1185">Reference proteome</keyword>
<dbReference type="EMBL" id="FOVP01000001">
    <property type="protein sequence ID" value="SFN37670.1"/>
    <property type="molecule type" value="Genomic_DNA"/>
</dbReference>
<keyword evidence="1" id="KW-0812">Transmembrane</keyword>
<organism evidence="2 3">
    <name type="scientific">Roseovarius lutimaris</name>
    <dbReference type="NCBI Taxonomy" id="1005928"/>
    <lineage>
        <taxon>Bacteria</taxon>
        <taxon>Pseudomonadati</taxon>
        <taxon>Pseudomonadota</taxon>
        <taxon>Alphaproteobacteria</taxon>
        <taxon>Rhodobacterales</taxon>
        <taxon>Roseobacteraceae</taxon>
        <taxon>Roseovarius</taxon>
    </lineage>
</organism>
<keyword evidence="1" id="KW-0472">Membrane</keyword>
<keyword evidence="1" id="KW-1133">Transmembrane helix</keyword>
<dbReference type="Proteomes" id="UP000198599">
    <property type="component" value="Unassembled WGS sequence"/>
</dbReference>
<reference evidence="3" key="1">
    <citation type="submission" date="2016-10" db="EMBL/GenBank/DDBJ databases">
        <authorList>
            <person name="Varghese N."/>
            <person name="Submissions S."/>
        </authorList>
    </citation>
    <scope>NUCLEOTIDE SEQUENCE [LARGE SCALE GENOMIC DNA]</scope>
    <source>
        <strain evidence="3">DSM 28463</strain>
    </source>
</reference>
<accession>A0A1I4YJ81</accession>
<protein>
    <submittedName>
        <fullName evidence="2">Uncharacterized protein</fullName>
    </submittedName>
</protein>
<feature type="transmembrane region" description="Helical" evidence="1">
    <location>
        <begin position="7"/>
        <end position="23"/>
    </location>
</feature>